<organism evidence="2">
    <name type="scientific">Gaeumannomyces tritici (strain R3-111a-1)</name>
    <name type="common">Wheat and barley take-all root rot fungus</name>
    <name type="synonym">Gaeumannomyces graminis var. tritici</name>
    <dbReference type="NCBI Taxonomy" id="644352"/>
    <lineage>
        <taxon>Eukaryota</taxon>
        <taxon>Fungi</taxon>
        <taxon>Dikarya</taxon>
        <taxon>Ascomycota</taxon>
        <taxon>Pezizomycotina</taxon>
        <taxon>Sordariomycetes</taxon>
        <taxon>Sordariomycetidae</taxon>
        <taxon>Magnaporthales</taxon>
        <taxon>Magnaporthaceae</taxon>
        <taxon>Gaeumannomyces</taxon>
    </lineage>
</organism>
<dbReference type="GeneID" id="20353835"/>
<evidence type="ECO:0000256" key="1">
    <source>
        <dbReference type="SAM" id="MobiDB-lite"/>
    </source>
</evidence>
<accession>J3PIP8</accession>
<dbReference type="VEuPathDB" id="FungiDB:GGTG_13377"/>
<dbReference type="EMBL" id="GL385406">
    <property type="protein sequence ID" value="EJT69109.1"/>
    <property type="molecule type" value="Genomic_DNA"/>
</dbReference>
<name>J3PIP8_GAET3</name>
<sequence>MEARGGGANTGTRNIRRRRPRTIKSELVTGNFAREADNAPACLLLVGLSDFVVCCGVEAQLGWLVVKKERGKCRAGLGWVAAAATEANRPTARRVLEGDCPKCPGLCVRGSVDNQSAVEAFGISQAGSIERAMLEWKKDLRDVGQLPH</sequence>
<dbReference type="HOGENOM" id="CLU_1758909_0_0_1"/>
<dbReference type="AlphaFoldDB" id="J3PIP8"/>
<dbReference type="RefSeq" id="XP_009229547.1">
    <property type="nucleotide sequence ID" value="XM_009231283.1"/>
</dbReference>
<evidence type="ECO:0000313" key="4">
    <source>
        <dbReference type="Proteomes" id="UP000006039"/>
    </source>
</evidence>
<reference evidence="3" key="5">
    <citation type="submission" date="2018-04" db="UniProtKB">
        <authorList>
            <consortium name="EnsemblFungi"/>
        </authorList>
    </citation>
    <scope>IDENTIFICATION</scope>
    <source>
        <strain evidence="3">R3-111a-1</strain>
    </source>
</reference>
<reference evidence="3" key="4">
    <citation type="journal article" date="2015" name="G3 (Bethesda)">
        <title>Genome sequences of three phytopathogenic species of the Magnaporthaceae family of fungi.</title>
        <authorList>
            <person name="Okagaki L.H."/>
            <person name="Nunes C.C."/>
            <person name="Sailsbery J."/>
            <person name="Clay B."/>
            <person name="Brown D."/>
            <person name="John T."/>
            <person name="Oh Y."/>
            <person name="Young N."/>
            <person name="Fitzgerald M."/>
            <person name="Haas B.J."/>
            <person name="Zeng Q."/>
            <person name="Young S."/>
            <person name="Adiconis X."/>
            <person name="Fan L."/>
            <person name="Levin J.Z."/>
            <person name="Mitchell T.K."/>
            <person name="Okubara P.A."/>
            <person name="Farman M.L."/>
            <person name="Kohn L.M."/>
            <person name="Birren B."/>
            <person name="Ma L.-J."/>
            <person name="Dean R.A."/>
        </authorList>
    </citation>
    <scope>NUCLEOTIDE SEQUENCE</scope>
    <source>
        <strain evidence="3">R3-111a-1</strain>
    </source>
</reference>
<keyword evidence="4" id="KW-1185">Reference proteome</keyword>
<reference evidence="4" key="1">
    <citation type="submission" date="2010-07" db="EMBL/GenBank/DDBJ databases">
        <title>The genome sequence of Gaeumannomyces graminis var. tritici strain R3-111a-1.</title>
        <authorList>
            <consortium name="The Broad Institute Genome Sequencing Platform"/>
            <person name="Ma L.-J."/>
            <person name="Dead R."/>
            <person name="Young S."/>
            <person name="Zeng Q."/>
            <person name="Koehrsen M."/>
            <person name="Alvarado L."/>
            <person name="Berlin A."/>
            <person name="Chapman S.B."/>
            <person name="Chen Z."/>
            <person name="Freedman E."/>
            <person name="Gellesch M."/>
            <person name="Goldberg J."/>
            <person name="Griggs A."/>
            <person name="Gujja S."/>
            <person name="Heilman E.R."/>
            <person name="Heiman D."/>
            <person name="Hepburn T."/>
            <person name="Howarth C."/>
            <person name="Jen D."/>
            <person name="Larson L."/>
            <person name="Mehta T."/>
            <person name="Neiman D."/>
            <person name="Pearson M."/>
            <person name="Roberts A."/>
            <person name="Saif S."/>
            <person name="Shea T."/>
            <person name="Shenoy N."/>
            <person name="Sisk P."/>
            <person name="Stolte C."/>
            <person name="Sykes S."/>
            <person name="Walk T."/>
            <person name="White J."/>
            <person name="Yandava C."/>
            <person name="Haas B."/>
            <person name="Nusbaum C."/>
            <person name="Birren B."/>
        </authorList>
    </citation>
    <scope>NUCLEOTIDE SEQUENCE [LARGE SCALE GENOMIC DNA]</scope>
    <source>
        <strain evidence="4">R3-111a-1</strain>
    </source>
</reference>
<reference evidence="2" key="2">
    <citation type="submission" date="2010-07" db="EMBL/GenBank/DDBJ databases">
        <authorList>
            <consortium name="The Broad Institute Genome Sequencing Platform"/>
            <consortium name="Broad Institute Genome Sequencing Center for Infectious Disease"/>
            <person name="Ma L.-J."/>
            <person name="Dead R."/>
            <person name="Young S."/>
            <person name="Zeng Q."/>
            <person name="Koehrsen M."/>
            <person name="Alvarado L."/>
            <person name="Berlin A."/>
            <person name="Chapman S.B."/>
            <person name="Chen Z."/>
            <person name="Freedman E."/>
            <person name="Gellesch M."/>
            <person name="Goldberg J."/>
            <person name="Griggs A."/>
            <person name="Gujja S."/>
            <person name="Heilman E.R."/>
            <person name="Heiman D."/>
            <person name="Hepburn T."/>
            <person name="Howarth C."/>
            <person name="Jen D."/>
            <person name="Larson L."/>
            <person name="Mehta T."/>
            <person name="Neiman D."/>
            <person name="Pearson M."/>
            <person name="Roberts A."/>
            <person name="Saif S."/>
            <person name="Shea T."/>
            <person name="Shenoy N."/>
            <person name="Sisk P."/>
            <person name="Stolte C."/>
            <person name="Sykes S."/>
            <person name="Walk T."/>
            <person name="White J."/>
            <person name="Yandava C."/>
            <person name="Haas B."/>
            <person name="Nusbaum C."/>
            <person name="Birren B."/>
        </authorList>
    </citation>
    <scope>NUCLEOTIDE SEQUENCE</scope>
    <source>
        <strain evidence="2">R3-111a-1</strain>
    </source>
</reference>
<proteinExistence type="predicted"/>
<feature type="region of interest" description="Disordered" evidence="1">
    <location>
        <begin position="1"/>
        <end position="20"/>
    </location>
</feature>
<reference evidence="2" key="3">
    <citation type="submission" date="2010-09" db="EMBL/GenBank/DDBJ databases">
        <title>Annotation of Gaeumannomyces graminis var. tritici R3-111a-1.</title>
        <authorList>
            <consortium name="The Broad Institute Genome Sequencing Platform"/>
            <person name="Ma L.-J."/>
            <person name="Dead R."/>
            <person name="Young S.K."/>
            <person name="Zeng Q."/>
            <person name="Gargeya S."/>
            <person name="Fitzgerald M."/>
            <person name="Haas B."/>
            <person name="Abouelleil A."/>
            <person name="Alvarado L."/>
            <person name="Arachchi H.M."/>
            <person name="Berlin A."/>
            <person name="Brown A."/>
            <person name="Chapman S.B."/>
            <person name="Chen Z."/>
            <person name="Dunbar C."/>
            <person name="Freedman E."/>
            <person name="Gearin G."/>
            <person name="Gellesch M."/>
            <person name="Goldberg J."/>
            <person name="Griggs A."/>
            <person name="Gujja S."/>
            <person name="Heiman D."/>
            <person name="Howarth C."/>
            <person name="Larson L."/>
            <person name="Lui A."/>
            <person name="MacDonald P.J.P."/>
            <person name="Mehta T."/>
            <person name="Montmayeur A."/>
            <person name="Murphy C."/>
            <person name="Neiman D."/>
            <person name="Pearson M."/>
            <person name="Priest M."/>
            <person name="Roberts A."/>
            <person name="Saif S."/>
            <person name="Shea T."/>
            <person name="Shenoy N."/>
            <person name="Sisk P."/>
            <person name="Stolte C."/>
            <person name="Sykes S."/>
            <person name="Yandava C."/>
            <person name="Wortman J."/>
            <person name="Nusbaum C."/>
            <person name="Birren B."/>
        </authorList>
    </citation>
    <scope>NUCLEOTIDE SEQUENCE</scope>
    <source>
        <strain evidence="2">R3-111a-1</strain>
    </source>
</reference>
<dbReference type="Proteomes" id="UP000006039">
    <property type="component" value="Unassembled WGS sequence"/>
</dbReference>
<gene>
    <name evidence="3" type="primary">20353835</name>
    <name evidence="2" type="ORF">GGTG_13377</name>
</gene>
<protein>
    <submittedName>
        <fullName evidence="2 3">Uncharacterized protein</fullName>
    </submittedName>
</protein>
<evidence type="ECO:0000313" key="2">
    <source>
        <dbReference type="EMBL" id="EJT69109.1"/>
    </source>
</evidence>
<dbReference type="EnsemblFungi" id="EJT69109">
    <property type="protein sequence ID" value="EJT69109"/>
    <property type="gene ID" value="GGTG_13377"/>
</dbReference>
<evidence type="ECO:0000313" key="3">
    <source>
        <dbReference type="EnsemblFungi" id="EJT69109"/>
    </source>
</evidence>